<name>A0A2A4XHW3_9GAMM</name>
<dbReference type="InterPro" id="IPR029058">
    <property type="entry name" value="AB_hydrolase_fold"/>
</dbReference>
<evidence type="ECO:0008006" key="4">
    <source>
        <dbReference type="Google" id="ProtNLM"/>
    </source>
</evidence>
<dbReference type="Pfam" id="PF00756">
    <property type="entry name" value="Esterase"/>
    <property type="match status" value="1"/>
</dbReference>
<evidence type="ECO:0000313" key="3">
    <source>
        <dbReference type="Proteomes" id="UP000218767"/>
    </source>
</evidence>
<evidence type="ECO:0000313" key="2">
    <source>
        <dbReference type="EMBL" id="PCI82160.1"/>
    </source>
</evidence>
<dbReference type="SUPFAM" id="SSF53474">
    <property type="entry name" value="alpha/beta-Hydrolases"/>
    <property type="match status" value="1"/>
</dbReference>
<dbReference type="InterPro" id="IPR000801">
    <property type="entry name" value="Esterase-like"/>
</dbReference>
<dbReference type="EMBL" id="NVUL01000002">
    <property type="protein sequence ID" value="PCI82160.1"/>
    <property type="molecule type" value="Genomic_DNA"/>
</dbReference>
<keyword evidence="1" id="KW-0732">Signal</keyword>
<organism evidence="2 3">
    <name type="scientific">SAR86 cluster bacterium</name>
    <dbReference type="NCBI Taxonomy" id="2030880"/>
    <lineage>
        <taxon>Bacteria</taxon>
        <taxon>Pseudomonadati</taxon>
        <taxon>Pseudomonadota</taxon>
        <taxon>Gammaproteobacteria</taxon>
        <taxon>SAR86 cluster</taxon>
    </lineage>
</organism>
<reference evidence="3" key="1">
    <citation type="submission" date="2017-08" db="EMBL/GenBank/DDBJ databases">
        <title>A dynamic microbial community with high functional redundancy inhabits the cold, oxic subseafloor aquifer.</title>
        <authorList>
            <person name="Tully B.J."/>
            <person name="Wheat C.G."/>
            <person name="Glazer B.T."/>
            <person name="Huber J.A."/>
        </authorList>
    </citation>
    <scope>NUCLEOTIDE SEQUENCE [LARGE SCALE GENOMIC DNA]</scope>
</reference>
<feature type="signal peptide" evidence="1">
    <location>
        <begin position="1"/>
        <end position="18"/>
    </location>
</feature>
<evidence type="ECO:0000256" key="1">
    <source>
        <dbReference type="SAM" id="SignalP"/>
    </source>
</evidence>
<dbReference type="InterPro" id="IPR050583">
    <property type="entry name" value="Mycobacterial_A85_antigen"/>
</dbReference>
<comment type="caution">
    <text evidence="2">The sequence shown here is derived from an EMBL/GenBank/DDBJ whole genome shotgun (WGS) entry which is preliminary data.</text>
</comment>
<dbReference type="Proteomes" id="UP000218767">
    <property type="component" value="Unassembled WGS sequence"/>
</dbReference>
<protein>
    <recommendedName>
        <fullName evidence="4">Esterase</fullName>
    </recommendedName>
</protein>
<dbReference type="AlphaFoldDB" id="A0A2A4XHW3"/>
<dbReference type="PANTHER" id="PTHR48098">
    <property type="entry name" value="ENTEROCHELIN ESTERASE-RELATED"/>
    <property type="match status" value="1"/>
</dbReference>
<feature type="chain" id="PRO_5012675442" description="Esterase" evidence="1">
    <location>
        <begin position="19"/>
        <end position="250"/>
    </location>
</feature>
<gene>
    <name evidence="2" type="ORF">COB20_00715</name>
</gene>
<sequence>MQLLILLFSAAVCGVVSADGKLSDDIRISSDILGYDLQYRVYEPEGMRRNSELPTLYITDGQWYISRGELPALLDKEIAVGNIDPVMVVFVDSRNPDNLRQNRRNQQFFCNPRYVDFFTEELLPAIDKEYPTSAARDDRVILGLSFGGRNSACFGLMAHDSFAGIAMQSPANSEMVDELRFQYMVQEKLPLKIFMSVGTINDNTQAGRQFMETLKFQEYDMTYREVNEGHDWNNWGPLLDDVLYTFFRKE</sequence>
<accession>A0A2A4XHW3</accession>
<dbReference type="PANTHER" id="PTHR48098:SF3">
    <property type="entry name" value="IRON(III) ENTEROBACTIN ESTERASE"/>
    <property type="match status" value="1"/>
</dbReference>
<proteinExistence type="predicted"/>
<dbReference type="Gene3D" id="3.40.50.1820">
    <property type="entry name" value="alpha/beta hydrolase"/>
    <property type="match status" value="1"/>
</dbReference>